<dbReference type="InterPro" id="IPR013762">
    <property type="entry name" value="Integrase-like_cat_sf"/>
</dbReference>
<dbReference type="PANTHER" id="PTHR30349:SF41">
    <property type="entry name" value="INTEGRASE_RECOMBINASE PROTEIN MJ0367-RELATED"/>
    <property type="match status" value="1"/>
</dbReference>
<dbReference type="GO" id="GO:0006310">
    <property type="term" value="P:DNA recombination"/>
    <property type="evidence" value="ECO:0007669"/>
    <property type="project" value="UniProtKB-KW"/>
</dbReference>
<dbReference type="CDD" id="cd01184">
    <property type="entry name" value="INT_C_like_1"/>
    <property type="match status" value="1"/>
</dbReference>
<dbReference type="GO" id="GO:0003677">
    <property type="term" value="F:DNA binding"/>
    <property type="evidence" value="ECO:0007669"/>
    <property type="project" value="UniProtKB-UniRule"/>
</dbReference>
<dbReference type="SUPFAM" id="SSF56349">
    <property type="entry name" value="DNA breaking-rejoining enzymes"/>
    <property type="match status" value="1"/>
</dbReference>
<reference evidence="8" key="2">
    <citation type="submission" date="2020-09" db="EMBL/GenBank/DDBJ databases">
        <authorList>
            <person name="Sun Q."/>
            <person name="Kim S."/>
        </authorList>
    </citation>
    <scope>NUCLEOTIDE SEQUENCE</scope>
    <source>
        <strain evidence="8">KCTC 42651</strain>
    </source>
</reference>
<dbReference type="Pfam" id="PF20172">
    <property type="entry name" value="DUF6538"/>
    <property type="match status" value="1"/>
</dbReference>
<dbReference type="InterPro" id="IPR050090">
    <property type="entry name" value="Tyrosine_recombinase_XerCD"/>
</dbReference>
<comment type="caution">
    <text evidence="8">The sequence shown here is derived from an EMBL/GenBank/DDBJ whole genome shotgun (WGS) entry which is preliminary data.</text>
</comment>
<dbReference type="AlphaFoldDB" id="A0A918XN47"/>
<evidence type="ECO:0000259" key="7">
    <source>
        <dbReference type="PROSITE" id="PS51900"/>
    </source>
</evidence>
<evidence type="ECO:0000256" key="5">
    <source>
        <dbReference type="PROSITE-ProRule" id="PRU01248"/>
    </source>
</evidence>
<evidence type="ECO:0000313" key="8">
    <source>
        <dbReference type="EMBL" id="GHD41033.1"/>
    </source>
</evidence>
<dbReference type="InterPro" id="IPR011010">
    <property type="entry name" value="DNA_brk_join_enz"/>
</dbReference>
<dbReference type="InterPro" id="IPR002104">
    <property type="entry name" value="Integrase_catalytic"/>
</dbReference>
<keyword evidence="9" id="KW-1185">Reference proteome</keyword>
<gene>
    <name evidence="8" type="ORF">GCM10017083_04900</name>
</gene>
<dbReference type="EMBL" id="BMZS01000001">
    <property type="protein sequence ID" value="GHD41033.1"/>
    <property type="molecule type" value="Genomic_DNA"/>
</dbReference>
<dbReference type="Gene3D" id="1.10.443.10">
    <property type="entry name" value="Intergrase catalytic core"/>
    <property type="match status" value="1"/>
</dbReference>
<evidence type="ECO:0000256" key="4">
    <source>
        <dbReference type="ARBA" id="ARBA00023172"/>
    </source>
</evidence>
<evidence type="ECO:0000256" key="1">
    <source>
        <dbReference type="ARBA" id="ARBA00008857"/>
    </source>
</evidence>
<proteinExistence type="inferred from homology"/>
<dbReference type="InterPro" id="IPR046668">
    <property type="entry name" value="DUF6538"/>
</dbReference>
<keyword evidence="3 5" id="KW-0238">DNA-binding</keyword>
<comment type="similarity">
    <text evidence="1">Belongs to the 'phage' integrase family.</text>
</comment>
<dbReference type="InterPro" id="IPR044068">
    <property type="entry name" value="CB"/>
</dbReference>
<dbReference type="Pfam" id="PF00589">
    <property type="entry name" value="Phage_integrase"/>
    <property type="match status" value="1"/>
</dbReference>
<dbReference type="PROSITE" id="PS51898">
    <property type="entry name" value="TYR_RECOMBINASE"/>
    <property type="match status" value="1"/>
</dbReference>
<keyword evidence="4" id="KW-0233">DNA recombination</keyword>
<protein>
    <recommendedName>
        <fullName evidence="10">Site-specific recombinase XerD</fullName>
    </recommendedName>
</protein>
<evidence type="ECO:0000313" key="9">
    <source>
        <dbReference type="Proteomes" id="UP000630353"/>
    </source>
</evidence>
<dbReference type="Gene3D" id="1.10.150.130">
    <property type="match status" value="1"/>
</dbReference>
<accession>A0A918XN47</accession>
<evidence type="ECO:0008006" key="10">
    <source>
        <dbReference type="Google" id="ProtNLM"/>
    </source>
</evidence>
<evidence type="ECO:0000256" key="2">
    <source>
        <dbReference type="ARBA" id="ARBA00022908"/>
    </source>
</evidence>
<sequence>MAKHPGLHLKGLTWFLHRRWPGDVAHHYDTTFVSESLRTRDFDEAVRRYHRRMAELEQEWVDLRSWTPQKLANAREIIRAGKLWGWGQAITLQAEHQDRKVPACEIDAMPVWLIKLVAERDTFLPDSPATGTKLKSEYPDWEQREHCRLALRNLVRNDGTEYVEWLQRRSAELEADGVSATPLPMQSDRFDALVKGNTKRVSATTGQRTLSTVLDDWRQARQPTDKTYDLYKAKVRRFTEVHGEIPLEQVTRAAVSAFTDVLKQMPLHMSNKERTKPLPEIVEATRDAPGPRVSASAIRQHVECIRMLVNYAIDQGWLESDPLAGLKMKGQPKKSDRLPFDQDHLQRIVAHISKFDDHRFWLPILAAYTGARLNELGQLLVSDVRQTGDVRYISINVHDGKRTKNAGSIRDVPLHRDVLGAGFIEYVETVKDGPLFPGLQPDKHGTVTGNYTKQFGRMLRSEIGITDKRLVFHSFRHRFKDACLEAEIPEGAIQKMMGHHDRSTSGLYGAGYGIASLHSYIERIDMSLQLERRAYR</sequence>
<dbReference type="PANTHER" id="PTHR30349">
    <property type="entry name" value="PHAGE INTEGRASE-RELATED"/>
    <property type="match status" value="1"/>
</dbReference>
<dbReference type="Proteomes" id="UP000630353">
    <property type="component" value="Unassembled WGS sequence"/>
</dbReference>
<reference evidence="8" key="1">
    <citation type="journal article" date="2014" name="Int. J. Syst. Evol. Microbiol.">
        <title>Complete genome sequence of Corynebacterium casei LMG S-19264T (=DSM 44701T), isolated from a smear-ripened cheese.</title>
        <authorList>
            <consortium name="US DOE Joint Genome Institute (JGI-PGF)"/>
            <person name="Walter F."/>
            <person name="Albersmeier A."/>
            <person name="Kalinowski J."/>
            <person name="Ruckert C."/>
        </authorList>
    </citation>
    <scope>NUCLEOTIDE SEQUENCE</scope>
    <source>
        <strain evidence="8">KCTC 42651</strain>
    </source>
</reference>
<dbReference type="RefSeq" id="WP_308434473.1">
    <property type="nucleotide sequence ID" value="NZ_BMZS01000001.1"/>
</dbReference>
<feature type="domain" description="Core-binding (CB)" evidence="7">
    <location>
        <begin position="208"/>
        <end position="313"/>
    </location>
</feature>
<name>A0A918XN47_9PROT</name>
<evidence type="ECO:0000256" key="3">
    <source>
        <dbReference type="ARBA" id="ARBA00023125"/>
    </source>
</evidence>
<dbReference type="PROSITE" id="PS51900">
    <property type="entry name" value="CB"/>
    <property type="match status" value="1"/>
</dbReference>
<feature type="domain" description="Tyr recombinase" evidence="6">
    <location>
        <begin position="333"/>
        <end position="522"/>
    </location>
</feature>
<dbReference type="GO" id="GO:0015074">
    <property type="term" value="P:DNA integration"/>
    <property type="evidence" value="ECO:0007669"/>
    <property type="project" value="UniProtKB-KW"/>
</dbReference>
<dbReference type="InterPro" id="IPR010998">
    <property type="entry name" value="Integrase_recombinase_N"/>
</dbReference>
<keyword evidence="2" id="KW-0229">DNA integration</keyword>
<organism evidence="8 9">
    <name type="scientific">Thalassobaculum fulvum</name>
    <dbReference type="NCBI Taxonomy" id="1633335"/>
    <lineage>
        <taxon>Bacteria</taxon>
        <taxon>Pseudomonadati</taxon>
        <taxon>Pseudomonadota</taxon>
        <taxon>Alphaproteobacteria</taxon>
        <taxon>Rhodospirillales</taxon>
        <taxon>Thalassobaculaceae</taxon>
        <taxon>Thalassobaculum</taxon>
    </lineage>
</organism>
<evidence type="ECO:0000259" key="6">
    <source>
        <dbReference type="PROSITE" id="PS51898"/>
    </source>
</evidence>